<dbReference type="EMBL" id="CP022295">
    <property type="protein sequence ID" value="QSR25100.1"/>
    <property type="molecule type" value="Genomic_DNA"/>
</dbReference>
<evidence type="ECO:0000313" key="2">
    <source>
        <dbReference type="EMBL" id="QSR25100.1"/>
    </source>
</evidence>
<evidence type="ECO:0000256" key="1">
    <source>
        <dbReference type="SAM" id="SignalP"/>
    </source>
</evidence>
<sequence>MRGLGAVAVALACAASMWGAAAAAAEPTPGPRVTLTKVGYWGDGAPDDQMAVDVGGTAYATSTYGASSYRIRPAGGAWSAPRTLPGQLSNTGIHVAASKIGTAVAAYVGPGYPGDRYLAAQARRTNGTWTAPFRLATRTTNTWFDVKTLSNVDGDHAVVWSEQPVSGATRRQVKVGIFLRGDRWRVYAVGPGDDFQAGMDGSGAVHVTRVYTPSGGLPTLVQRSKRPAKAMTPAVSFGVVPEFGWRHLVETTGRQTVVLNDDTDARVLRQESLGGPFVQVWRKDGVAVEAAVGGARLRVVWRDQDPGQAPVPSPTWTQVVRPHAQAAEALSPTTYVQVGMDKLGIGVIAWREGDGVAGRTFDAGGLSNPTTIVSGAGSVRWVGRSGNGHLLQLQDCTNCGLLPEEGGGPPYDFDLYAAELSQY</sequence>
<proteinExistence type="predicted"/>
<organism evidence="2 3">
    <name type="scientific">Nocardioides aromaticivorans</name>
    <dbReference type="NCBI Taxonomy" id="200618"/>
    <lineage>
        <taxon>Bacteria</taxon>
        <taxon>Bacillati</taxon>
        <taxon>Actinomycetota</taxon>
        <taxon>Actinomycetes</taxon>
        <taxon>Propionibacteriales</taxon>
        <taxon>Nocardioidaceae</taxon>
        <taxon>Nocardioides</taxon>
    </lineage>
</organism>
<keyword evidence="1" id="KW-0732">Signal</keyword>
<name>A0ABX7PGR7_9ACTN</name>
<keyword evidence="3" id="KW-1185">Reference proteome</keyword>
<evidence type="ECO:0000313" key="3">
    <source>
        <dbReference type="Proteomes" id="UP000662818"/>
    </source>
</evidence>
<reference evidence="2 3" key="1">
    <citation type="submission" date="2017-06" db="EMBL/GenBank/DDBJ databases">
        <title>Complete Genome Sequence of the Soil Carbazole-Degrading Bacterium Nocardioides aromaticivorans IC177.</title>
        <authorList>
            <person name="Vejarano F."/>
            <person name="Suzuki-Minakuchi C."/>
            <person name="Ohtsubo Y."/>
            <person name="Tsuda M."/>
            <person name="Okada K."/>
            <person name="Nojiri H."/>
        </authorList>
    </citation>
    <scope>NUCLEOTIDE SEQUENCE [LARGE SCALE GENOMIC DNA]</scope>
    <source>
        <strain evidence="2 3">IC177</strain>
    </source>
</reference>
<dbReference type="Proteomes" id="UP000662818">
    <property type="component" value="Chromosome"/>
</dbReference>
<dbReference type="RefSeq" id="WP_207009192.1">
    <property type="nucleotide sequence ID" value="NZ_CP022295.1"/>
</dbReference>
<feature type="signal peptide" evidence="1">
    <location>
        <begin position="1"/>
        <end position="23"/>
    </location>
</feature>
<gene>
    <name evidence="2" type="ORF">CFH99_05635</name>
</gene>
<feature type="chain" id="PRO_5046759120" evidence="1">
    <location>
        <begin position="24"/>
        <end position="423"/>
    </location>
</feature>
<accession>A0ABX7PGR7</accession>
<protein>
    <submittedName>
        <fullName evidence="2">Uncharacterized protein</fullName>
    </submittedName>
</protein>